<dbReference type="GO" id="GO:0006412">
    <property type="term" value="P:translation"/>
    <property type="evidence" value="ECO:0007669"/>
    <property type="project" value="InterPro"/>
</dbReference>
<dbReference type="GeneID" id="18251360"/>
<keyword evidence="2 4" id="KW-0689">Ribosomal protein</keyword>
<dbReference type="RefSeq" id="YP_008999849.1">
    <property type="nucleotide sequence ID" value="NC_023355.1"/>
</dbReference>
<dbReference type="AlphaFoldDB" id="V9PAP9"/>
<proteinExistence type="inferred from homology"/>
<dbReference type="GO" id="GO:0005737">
    <property type="term" value="C:cytoplasm"/>
    <property type="evidence" value="ECO:0007669"/>
    <property type="project" value="UniProtKB-ARBA"/>
</dbReference>
<organism evidence="4">
    <name type="scientific">Prasinoderma coloniale</name>
    <dbReference type="NCBI Taxonomy" id="156133"/>
    <lineage>
        <taxon>Eukaryota</taxon>
        <taxon>Viridiplantae</taxon>
        <taxon>Prasinodermophyta</taxon>
        <taxon>Prasinodermophyceae</taxon>
        <taxon>Prasinodermales</taxon>
        <taxon>Prasinodermaceae</taxon>
        <taxon>Prasinoderma</taxon>
    </lineage>
</organism>
<dbReference type="Pfam" id="PF00253">
    <property type="entry name" value="Ribosomal_S14"/>
    <property type="match status" value="1"/>
</dbReference>
<dbReference type="GO" id="GO:0003735">
    <property type="term" value="F:structural constituent of ribosome"/>
    <property type="evidence" value="ECO:0007669"/>
    <property type="project" value="InterPro"/>
</dbReference>
<accession>V9PAP9</accession>
<evidence type="ECO:0000256" key="3">
    <source>
        <dbReference type="ARBA" id="ARBA00023274"/>
    </source>
</evidence>
<dbReference type="SUPFAM" id="SSF57716">
    <property type="entry name" value="Glucocorticoid receptor-like (DNA-binding domain)"/>
    <property type="match status" value="1"/>
</dbReference>
<evidence type="ECO:0000256" key="1">
    <source>
        <dbReference type="ARBA" id="ARBA00009083"/>
    </source>
</evidence>
<evidence type="ECO:0000256" key="2">
    <source>
        <dbReference type="ARBA" id="ARBA00022980"/>
    </source>
</evidence>
<name>V9PAP9_9VIRI</name>
<evidence type="ECO:0000313" key="4">
    <source>
        <dbReference type="EMBL" id="AGW52224.1"/>
    </source>
</evidence>
<keyword evidence="3" id="KW-0687">Ribonucleoprotein</keyword>
<geneLocation type="mitochondrion" evidence="4"/>
<dbReference type="EMBL" id="KF387569">
    <property type="protein sequence ID" value="AGW52224.1"/>
    <property type="molecule type" value="Genomic_DNA"/>
</dbReference>
<dbReference type="PANTHER" id="PTHR19836:SF19">
    <property type="entry name" value="SMALL RIBOSOMAL SUBUNIT PROTEIN US14M"/>
    <property type="match status" value="1"/>
</dbReference>
<dbReference type="GO" id="GO:0015935">
    <property type="term" value="C:small ribosomal subunit"/>
    <property type="evidence" value="ECO:0007669"/>
    <property type="project" value="TreeGrafter"/>
</dbReference>
<gene>
    <name evidence="4" type="primary">rps14</name>
</gene>
<dbReference type="Gene3D" id="1.10.287.1480">
    <property type="match status" value="1"/>
</dbReference>
<keyword evidence="4" id="KW-0496">Mitochondrion</keyword>
<protein>
    <submittedName>
        <fullName evidence="4">Ribosomal protein S14</fullName>
    </submittedName>
</protein>
<reference evidence="4" key="1">
    <citation type="journal article" date="2013" name="PLoS ONE">
        <title>The Mitochondrial Genome of the Prasinophyte Prasinoderma coloniale Reveals Two Trans-Spliced Group I Introns in the Large Subunit rRNA Gene.</title>
        <authorList>
            <person name="Pombert J.F."/>
            <person name="Otis C."/>
            <person name="Turmel M."/>
            <person name="Lemieux C."/>
        </authorList>
    </citation>
    <scope>NUCLEOTIDE SEQUENCE</scope>
</reference>
<comment type="similarity">
    <text evidence="1">Belongs to the universal ribosomal protein uS14 family.</text>
</comment>
<dbReference type="NCBIfam" id="NF006477">
    <property type="entry name" value="PRK08881.1"/>
    <property type="match status" value="1"/>
</dbReference>
<dbReference type="InterPro" id="IPR001209">
    <property type="entry name" value="Ribosomal_uS14"/>
</dbReference>
<dbReference type="PANTHER" id="PTHR19836">
    <property type="entry name" value="30S RIBOSOMAL PROTEIN S14"/>
    <property type="match status" value="1"/>
</dbReference>
<sequence length="113" mass="13125">MALKGFHLYEIARLPGKGKVTTDRRRRYKVSDRSTYRRLLRSLLQNLRLPAAYRYAVSLHLASLDRNTSAIRVRNRCTLTGRGRGVFSKTRLSRHALRRLASRGHLPGFVKRH</sequence>